<gene>
    <name evidence="5" type="ORF">PKOR_15505</name>
</gene>
<evidence type="ECO:0000256" key="4">
    <source>
        <dbReference type="ARBA" id="ARBA00023004"/>
    </source>
</evidence>
<evidence type="ECO:0000313" key="6">
    <source>
        <dbReference type="Proteomes" id="UP000033109"/>
    </source>
</evidence>
<dbReference type="RefSeq" id="WP_046311916.1">
    <property type="nucleotide sequence ID" value="NZ_CBCSCY010000047.1"/>
</dbReference>
<reference evidence="5 6" key="1">
    <citation type="journal article" date="2015" name="Sci. Rep.">
        <title>Unraveling adaptation of Pontibacter korlensis to radiation and infertility in desert through complete genome and comparative transcriptomic analysis.</title>
        <authorList>
            <person name="Dai J."/>
            <person name="Dai W."/>
            <person name="Qiu C."/>
            <person name="Yang Z."/>
            <person name="Zhang Y."/>
            <person name="Zhou M."/>
            <person name="Zhang L."/>
            <person name="Fang C."/>
            <person name="Gao Q."/>
            <person name="Yang Q."/>
            <person name="Li X."/>
            <person name="Wang Z."/>
            <person name="Wang Z."/>
            <person name="Jia Z."/>
            <person name="Chen X."/>
        </authorList>
    </citation>
    <scope>NUCLEOTIDE SEQUENCE [LARGE SCALE GENOMIC DNA]</scope>
    <source>
        <strain evidence="5 6">X14-1T</strain>
    </source>
</reference>
<sequence length="131" mass="15553">MAQTQDILTLDDIKLLVDTFYTRVRADKMLGPVFEERIEDRWPKHLDTMYRFWQTVLLEQYTYQGRPGAKHITLPVGVEHFERWLVLFFTTIDELFSGEKATEAKWRAEKMADMFVSKIAFYQKNNGRGIL</sequence>
<evidence type="ECO:0000256" key="2">
    <source>
        <dbReference type="ARBA" id="ARBA00022617"/>
    </source>
</evidence>
<dbReference type="InterPro" id="IPR009050">
    <property type="entry name" value="Globin-like_sf"/>
</dbReference>
<dbReference type="KEGG" id="pko:PKOR_15505"/>
<dbReference type="HOGENOM" id="CLU_104957_3_1_10"/>
<dbReference type="SUPFAM" id="SSF46458">
    <property type="entry name" value="Globin-like"/>
    <property type="match status" value="1"/>
</dbReference>
<keyword evidence="3" id="KW-0479">Metal-binding</keyword>
<dbReference type="STRING" id="400092.PKOR_15505"/>
<dbReference type="EMBL" id="CP009621">
    <property type="protein sequence ID" value="AKD04235.1"/>
    <property type="molecule type" value="Genomic_DNA"/>
</dbReference>
<protein>
    <submittedName>
        <fullName evidence="5">Globin</fullName>
    </submittedName>
</protein>
<dbReference type="GO" id="GO:0020037">
    <property type="term" value="F:heme binding"/>
    <property type="evidence" value="ECO:0007669"/>
    <property type="project" value="InterPro"/>
</dbReference>
<evidence type="ECO:0000313" key="5">
    <source>
        <dbReference type="EMBL" id="AKD04235.1"/>
    </source>
</evidence>
<dbReference type="OrthoDB" id="25954at2"/>
<evidence type="ECO:0000256" key="1">
    <source>
        <dbReference type="ARBA" id="ARBA00022448"/>
    </source>
</evidence>
<dbReference type="Gene3D" id="1.10.490.10">
    <property type="entry name" value="Globins"/>
    <property type="match status" value="1"/>
</dbReference>
<dbReference type="CDD" id="cd08916">
    <property type="entry name" value="TrHb3_P"/>
    <property type="match status" value="1"/>
</dbReference>
<accession>A0A0E3ZH35</accession>
<keyword evidence="2" id="KW-0349">Heme</keyword>
<dbReference type="AlphaFoldDB" id="A0A0E3ZH35"/>
<keyword evidence="1" id="KW-0813">Transport</keyword>
<dbReference type="PATRIC" id="fig|400092.3.peg.3383"/>
<dbReference type="Pfam" id="PF01152">
    <property type="entry name" value="Bac_globin"/>
    <property type="match status" value="1"/>
</dbReference>
<dbReference type="InterPro" id="IPR001486">
    <property type="entry name" value="Hemoglobin_trunc"/>
</dbReference>
<dbReference type="GO" id="GO:0046872">
    <property type="term" value="F:metal ion binding"/>
    <property type="evidence" value="ECO:0007669"/>
    <property type="project" value="UniProtKB-KW"/>
</dbReference>
<name>A0A0E3ZH35_9BACT</name>
<keyword evidence="4" id="KW-0408">Iron</keyword>
<organism evidence="5 6">
    <name type="scientific">Pontibacter korlensis</name>
    <dbReference type="NCBI Taxonomy" id="400092"/>
    <lineage>
        <taxon>Bacteria</taxon>
        <taxon>Pseudomonadati</taxon>
        <taxon>Bacteroidota</taxon>
        <taxon>Cytophagia</taxon>
        <taxon>Cytophagales</taxon>
        <taxon>Hymenobacteraceae</taxon>
        <taxon>Pontibacter</taxon>
    </lineage>
</organism>
<keyword evidence="6" id="KW-1185">Reference proteome</keyword>
<dbReference type="InterPro" id="IPR012292">
    <property type="entry name" value="Globin/Proto"/>
</dbReference>
<evidence type="ECO:0000256" key="3">
    <source>
        <dbReference type="ARBA" id="ARBA00022723"/>
    </source>
</evidence>
<dbReference type="GO" id="GO:0019825">
    <property type="term" value="F:oxygen binding"/>
    <property type="evidence" value="ECO:0007669"/>
    <property type="project" value="InterPro"/>
</dbReference>
<dbReference type="Proteomes" id="UP000033109">
    <property type="component" value="Chromosome"/>
</dbReference>
<proteinExistence type="predicted"/>